<name>A0A8W8MF84_MAGGI</name>
<keyword evidence="6" id="KW-0175">Coiled coil</keyword>
<dbReference type="GO" id="GO:0008270">
    <property type="term" value="F:zinc ion binding"/>
    <property type="evidence" value="ECO:0007669"/>
    <property type="project" value="UniProtKB-KW"/>
</dbReference>
<keyword evidence="4 5" id="KW-0238">DNA-binding</keyword>
<evidence type="ECO:0000256" key="4">
    <source>
        <dbReference type="ARBA" id="ARBA00023125"/>
    </source>
</evidence>
<dbReference type="InterPro" id="IPR027805">
    <property type="entry name" value="Transposase_HTH_dom"/>
</dbReference>
<proteinExistence type="predicted"/>
<dbReference type="EnsemblMetazoa" id="G33601.1">
    <property type="protein sequence ID" value="G33601.1:cds"/>
    <property type="gene ID" value="G33601"/>
</dbReference>
<keyword evidence="1" id="KW-0479">Metal-binding</keyword>
<dbReference type="Pfam" id="PF13613">
    <property type="entry name" value="HTH_Tnp_4"/>
    <property type="match status" value="1"/>
</dbReference>
<dbReference type="PANTHER" id="PTHR23080:SF133">
    <property type="entry name" value="SI:CH211-262I1.5-RELATED"/>
    <property type="match status" value="1"/>
</dbReference>
<evidence type="ECO:0000256" key="3">
    <source>
        <dbReference type="ARBA" id="ARBA00022833"/>
    </source>
</evidence>
<keyword evidence="2 5" id="KW-0863">Zinc-finger</keyword>
<protein>
    <recommendedName>
        <fullName evidence="7">THAP-type domain-containing protein</fullName>
    </recommendedName>
</protein>
<accession>A0A8W8MF84</accession>
<evidence type="ECO:0000256" key="1">
    <source>
        <dbReference type="ARBA" id="ARBA00022723"/>
    </source>
</evidence>
<dbReference type="Proteomes" id="UP000005408">
    <property type="component" value="Unassembled WGS sequence"/>
</dbReference>
<dbReference type="PANTHER" id="PTHR23080">
    <property type="entry name" value="THAP DOMAIN PROTEIN"/>
    <property type="match status" value="1"/>
</dbReference>
<evidence type="ECO:0000313" key="9">
    <source>
        <dbReference type="Proteomes" id="UP000005408"/>
    </source>
</evidence>
<organism evidence="8 9">
    <name type="scientific">Magallana gigas</name>
    <name type="common">Pacific oyster</name>
    <name type="synonym">Crassostrea gigas</name>
    <dbReference type="NCBI Taxonomy" id="29159"/>
    <lineage>
        <taxon>Eukaryota</taxon>
        <taxon>Metazoa</taxon>
        <taxon>Spiralia</taxon>
        <taxon>Lophotrochozoa</taxon>
        <taxon>Mollusca</taxon>
        <taxon>Bivalvia</taxon>
        <taxon>Autobranchia</taxon>
        <taxon>Pteriomorphia</taxon>
        <taxon>Ostreida</taxon>
        <taxon>Ostreoidea</taxon>
        <taxon>Ostreidae</taxon>
        <taxon>Magallana</taxon>
    </lineage>
</organism>
<evidence type="ECO:0000256" key="5">
    <source>
        <dbReference type="PROSITE-ProRule" id="PRU00309"/>
    </source>
</evidence>
<keyword evidence="3" id="KW-0862">Zinc</keyword>
<dbReference type="AlphaFoldDB" id="A0A8W8MF84"/>
<reference evidence="8" key="1">
    <citation type="submission" date="2022-08" db="UniProtKB">
        <authorList>
            <consortium name="EnsemblMetazoa"/>
        </authorList>
    </citation>
    <scope>IDENTIFICATION</scope>
    <source>
        <strain evidence="8">05x7-T-G4-1.051#20</strain>
    </source>
</reference>
<feature type="coiled-coil region" evidence="6">
    <location>
        <begin position="131"/>
        <end position="158"/>
    </location>
</feature>
<evidence type="ECO:0000259" key="7">
    <source>
        <dbReference type="PROSITE" id="PS50950"/>
    </source>
</evidence>
<evidence type="ECO:0000256" key="6">
    <source>
        <dbReference type="SAM" id="Coils"/>
    </source>
</evidence>
<dbReference type="Pfam" id="PF05485">
    <property type="entry name" value="THAP"/>
    <property type="match status" value="1"/>
</dbReference>
<dbReference type="GO" id="GO:0003677">
    <property type="term" value="F:DNA binding"/>
    <property type="evidence" value="ECO:0007669"/>
    <property type="project" value="UniProtKB-UniRule"/>
</dbReference>
<keyword evidence="9" id="KW-1185">Reference proteome</keyword>
<dbReference type="SMART" id="SM00980">
    <property type="entry name" value="THAP"/>
    <property type="match status" value="1"/>
</dbReference>
<evidence type="ECO:0000256" key="2">
    <source>
        <dbReference type="ARBA" id="ARBA00022771"/>
    </source>
</evidence>
<feature type="domain" description="THAP-type" evidence="7">
    <location>
        <begin position="1"/>
        <end position="84"/>
    </location>
</feature>
<sequence length="307" mass="35718">MTICFVFGCNHQGLRRTCKMFRFPSSAGLSTKWEKLCRRKDRAVVLQSDRICSCHFVDGDKNNGPTIFPWSCGKLFDFPDPTKINRTERKENQKMAVSSTSTYALSAMHCASSMDSTSAHINLDHSYQTSYHHLKEENQNLRREVEELRIQIRMMSMKRAFRIGDIIDDERKMLMYTSLRPDMFHAIDEMMQRFQVKYIDGWRPSFISLTDQLLMTLMKITMNTPLLDLAERFNTSASSVNNILLQMGNKFIKVKICQNRNIILPTELFCDSNNRTVLWCPNHKVTRRLSSNVQLSLDLIMILVVFS</sequence>
<dbReference type="SUPFAM" id="SSF57716">
    <property type="entry name" value="Glucocorticoid receptor-like (DNA-binding domain)"/>
    <property type="match status" value="1"/>
</dbReference>
<evidence type="ECO:0000313" key="8">
    <source>
        <dbReference type="EnsemblMetazoa" id="G33601.1:cds"/>
    </source>
</evidence>
<dbReference type="InterPro" id="IPR006612">
    <property type="entry name" value="THAP_Znf"/>
</dbReference>
<dbReference type="PROSITE" id="PS50950">
    <property type="entry name" value="ZF_THAP"/>
    <property type="match status" value="1"/>
</dbReference>